<proteinExistence type="predicted"/>
<dbReference type="EMBL" id="CACRXK020030065">
    <property type="protein sequence ID" value="CAB4042408.1"/>
    <property type="molecule type" value="Genomic_DNA"/>
</dbReference>
<sequence>MSSGNGEIESDISDLFVKNLAFYLKLNAKYHVPSSTVQKVIEEMQSMHSISQNLLKQ</sequence>
<evidence type="ECO:0000313" key="2">
    <source>
        <dbReference type="Proteomes" id="UP001152795"/>
    </source>
</evidence>
<dbReference type="AlphaFoldDB" id="A0A7D9M741"/>
<dbReference type="Proteomes" id="UP001152795">
    <property type="component" value="Unassembled WGS sequence"/>
</dbReference>
<evidence type="ECO:0000313" key="1">
    <source>
        <dbReference type="EMBL" id="CAB4042408.1"/>
    </source>
</evidence>
<keyword evidence="2" id="KW-1185">Reference proteome</keyword>
<protein>
    <submittedName>
        <fullName evidence="1">Uncharacterized protein</fullName>
    </submittedName>
</protein>
<feature type="non-terminal residue" evidence="1">
    <location>
        <position position="57"/>
    </location>
</feature>
<reference evidence="1" key="1">
    <citation type="submission" date="2020-04" db="EMBL/GenBank/DDBJ databases">
        <authorList>
            <person name="Alioto T."/>
            <person name="Alioto T."/>
            <person name="Gomez Garrido J."/>
        </authorList>
    </citation>
    <scope>NUCLEOTIDE SEQUENCE</scope>
    <source>
        <strain evidence="1">A484AB</strain>
    </source>
</reference>
<accession>A0A7D9M741</accession>
<comment type="caution">
    <text evidence="1">The sequence shown here is derived from an EMBL/GenBank/DDBJ whole genome shotgun (WGS) entry which is preliminary data.</text>
</comment>
<gene>
    <name evidence="1" type="ORF">PACLA_8A055316</name>
</gene>
<name>A0A7D9M741_PARCT</name>
<dbReference type="OrthoDB" id="8806090at2759"/>
<organism evidence="1 2">
    <name type="scientific">Paramuricea clavata</name>
    <name type="common">Red gorgonian</name>
    <name type="synonym">Violescent sea-whip</name>
    <dbReference type="NCBI Taxonomy" id="317549"/>
    <lineage>
        <taxon>Eukaryota</taxon>
        <taxon>Metazoa</taxon>
        <taxon>Cnidaria</taxon>
        <taxon>Anthozoa</taxon>
        <taxon>Octocorallia</taxon>
        <taxon>Malacalcyonacea</taxon>
        <taxon>Plexauridae</taxon>
        <taxon>Paramuricea</taxon>
    </lineage>
</organism>